<name>A0ABU8SGF2_9LACO</name>
<dbReference type="EMBL" id="JAWMWG010000001">
    <property type="protein sequence ID" value="MEJ6348329.1"/>
    <property type="molecule type" value="Genomic_DNA"/>
</dbReference>
<sequence length="276" mass="32040">MKLQASDFYSFFETNEQKIINYLVGLINQTHFSYSGEVLTPFLTLREQFILNQLIKLSQTTCQVSFFGGYHSDHEESERKRALLTTEKRSNFNKDDFEITAFEIGYNNKFNELSHGKIYAALHQLGVEFHLFGDIINQGDVWQFFADQTIAEYVRREFNSIFKIKIKLLDVPLSQVIIPEQSYEEMSILTTSKRIDNLIASATNQSRSAVKQLVESSAVKRNWVPLAAKQLSHSIALNDYISVRHFGRFQFIGEQGETKRGKHRLVIKLWRNKKRG</sequence>
<dbReference type="Gene3D" id="3.30.70.330">
    <property type="match status" value="1"/>
</dbReference>
<protein>
    <submittedName>
        <fullName evidence="3">YlmH/Sll1252 family protein</fullName>
    </submittedName>
</protein>
<dbReference type="PROSITE" id="PS50889">
    <property type="entry name" value="S4"/>
    <property type="match status" value="1"/>
</dbReference>
<reference evidence="3 4" key="1">
    <citation type="submission" date="2023-10" db="EMBL/GenBank/DDBJ databases">
        <title>Holzapfeliella saturejae sp. nov. isolated from Satureja montana flowers.</title>
        <authorList>
            <person name="Alcantara C."/>
            <person name="Zuniga M."/>
            <person name="Landete J.M."/>
            <person name="Monedero V."/>
        </authorList>
    </citation>
    <scope>NUCLEOTIDE SEQUENCE [LARGE SCALE GENOMIC DNA]</scope>
    <source>
        <strain evidence="3 4">He02</strain>
    </source>
</reference>
<evidence type="ECO:0000313" key="4">
    <source>
        <dbReference type="Proteomes" id="UP001377804"/>
    </source>
</evidence>
<keyword evidence="4" id="KW-1185">Reference proteome</keyword>
<proteinExistence type="predicted"/>
<gene>
    <name evidence="3" type="ORF">R4Y45_03695</name>
</gene>
<evidence type="ECO:0000259" key="2">
    <source>
        <dbReference type="Pfam" id="PF17774"/>
    </source>
</evidence>
<evidence type="ECO:0000313" key="3">
    <source>
        <dbReference type="EMBL" id="MEJ6348329.1"/>
    </source>
</evidence>
<dbReference type="Gene3D" id="3.30.1370.160">
    <property type="match status" value="1"/>
</dbReference>
<dbReference type="RefSeq" id="WP_339969400.1">
    <property type="nucleotide sequence ID" value="NZ_JAWMWG010000001.1"/>
</dbReference>
<comment type="caution">
    <text evidence="3">The sequence shown here is derived from an EMBL/GenBank/DDBJ whole genome shotgun (WGS) entry which is preliminary data.</text>
</comment>
<evidence type="ECO:0000256" key="1">
    <source>
        <dbReference type="PROSITE-ProRule" id="PRU00182"/>
    </source>
</evidence>
<dbReference type="SUPFAM" id="SSF55174">
    <property type="entry name" value="Alpha-L RNA-binding motif"/>
    <property type="match status" value="1"/>
</dbReference>
<dbReference type="Pfam" id="PF17774">
    <property type="entry name" value="YlmH_RBD"/>
    <property type="match status" value="1"/>
</dbReference>
<dbReference type="InterPro" id="IPR040591">
    <property type="entry name" value="RqcP2_RBD"/>
</dbReference>
<dbReference type="Proteomes" id="UP001377804">
    <property type="component" value="Unassembled WGS sequence"/>
</dbReference>
<organism evidence="3 4">
    <name type="scientific">Holzapfeliella saturejae</name>
    <dbReference type="NCBI Taxonomy" id="3082953"/>
    <lineage>
        <taxon>Bacteria</taxon>
        <taxon>Bacillati</taxon>
        <taxon>Bacillota</taxon>
        <taxon>Bacilli</taxon>
        <taxon>Lactobacillales</taxon>
        <taxon>Lactobacillaceae</taxon>
        <taxon>Holzapfeliella</taxon>
    </lineage>
</organism>
<dbReference type="InterPro" id="IPR012677">
    <property type="entry name" value="Nucleotide-bd_a/b_plait_sf"/>
</dbReference>
<keyword evidence="1" id="KW-0694">RNA-binding</keyword>
<accession>A0ABU8SGF2</accession>
<feature type="domain" description="Ribosome-associated protein quality control protein P2 RNA-binding" evidence="2">
    <location>
        <begin position="94"/>
        <end position="174"/>
    </location>
</feature>
<dbReference type="CDD" id="cd00165">
    <property type="entry name" value="S4"/>
    <property type="match status" value="1"/>
</dbReference>